<protein>
    <recommendedName>
        <fullName evidence="6">Sec39 domain-containing protein</fullName>
    </recommendedName>
</protein>
<keyword evidence="8" id="KW-1185">Reference proteome</keyword>
<gene>
    <name evidence="7" type="ORF">WJX81_006720</name>
</gene>
<dbReference type="PANTHER" id="PTHR15922">
    <property type="entry name" value="NEUROBLASTOMA-AMPLIFIED SEQUENCE"/>
    <property type="match status" value="1"/>
</dbReference>
<organism evidence="7 8">
    <name type="scientific">Elliptochloris bilobata</name>
    <dbReference type="NCBI Taxonomy" id="381761"/>
    <lineage>
        <taxon>Eukaryota</taxon>
        <taxon>Viridiplantae</taxon>
        <taxon>Chlorophyta</taxon>
        <taxon>core chlorophytes</taxon>
        <taxon>Trebouxiophyceae</taxon>
        <taxon>Trebouxiophyceae incertae sedis</taxon>
        <taxon>Elliptochloris clade</taxon>
        <taxon>Elliptochloris</taxon>
    </lineage>
</organism>
<keyword evidence="3" id="KW-0256">Endoplasmic reticulum</keyword>
<sequence>MNDVDGPDKSAGTGGLLAVATSGAVLAAIPPPRTLVAIFLSADNFQEPCGTYSLAAGGSSTDRRTSFAACACSADGASIAVATAHERLIVLARDGTVQHETGAAEAPWRAAAVAGLAFTAGGDLLLLAGNAELFVLRRAQGWAARPLLSATAHHWRARCLALSPDGALAAIAGDGPTLSVWRIRGDDADPACAGGIPGLAPAERAAHRPSEGAQEPSRGPTPRLVARYGARPAGVRGWLRGGAGAARGAWSAALCGGAGGLRVALAAPGLALQLFAGQEPAAAGAPQALQARPLWRSGGGGRGGDVPLPPWAARPATMACEWDAALRLAADERVSADPVHQARWARVEPGPAALRECLDAVADRQWTVRECLARLAPDAAAQAALLDYGLAETERQATLGGRDPGAEAGHGARELGAADGGASGGGNAVRGEWLLLRIRLLQQRERLATLLALHAGAFHPAAFAELRDGPIADAAAALAQVGAVGALLALVGRHPVALAPRLLDAAACLPDTLPLAAYAPLLDWAVEAASGAEEPLPAREADWAEGEDGAAAARELDELGLLTATEPLARAFLGWRPPSLQQVERWVAEHAAGVDARTGQLTRAAELLVHARRLLPGAAALERLDAAAQELQELAAAGGSWALPLREWAELDVASRLRRLVAKTAPPAPPAGTPQQRAALAAVLRRAPAAQRAPAATALLAERAAGEPDLAWCAAVVDAEAQHLQVFDSPAALAEAAAAAAFACSADIDAAAAAAMLASAAGALVAHDAAHALEQAQGAVEGAGLLVGLGLPTAPAALRDVGQEAALALVRTLLARLARSSPPPSDARWTEVWARLRELQAAAFPGLPRAAMLAELVRAQLRCGNWRAARSHLAGRGSSPLAAADAEALVVAAGREYFYAASSLDAPEVAQAQACLTVLPNSAAAAAERDAIAAVLRLREFGVELPPLQFRQVADRMEVLQMALDARQGAYADVSAVDQLAALLGLSGRSAEVRLRRCCAALATGDAEGARALACQLAAEGHAPAWDVASRAAMGLEGSAHAGAGAGGISGELDMLLTFALVHCPEPQLGAILPRWATQPGMPFAASRRALLLGLFASALQALSPESPLAADRLAAAGDEQVLRAWLPPRDAARFVAAAAGAQAAALRERLLLQVAARAGASGAQGAPLLAQAAALGARYGVDAWALRLRFAEAALVGVPDAVDQRADGPSSVTAHSAPGVLAAALALTEECVRMGGAAGTQDAAGAAEQLRQARIFVQRAERAAPGLDAWPFVAPLVAAALAAWAQLLAFAALRQDGAGASDAPALALLRELSMEPRACRPSMWPAWTPPKPADAAAERQLLLFARTAAALMPFIPGLCVALADVADAGAAEALFLRSGPGAALRVADAARAARQPLVTGVEAHALVDAARHYGGPALATTLSLLLPGTSLAETVASALAAGQSQAGLAPDDALLAALLATRLFVGLADAPG</sequence>
<accession>A0AAW1RDT0</accession>
<dbReference type="SUPFAM" id="SSF63829">
    <property type="entry name" value="Calcium-dependent phosphotriesterase"/>
    <property type="match status" value="1"/>
</dbReference>
<dbReference type="Proteomes" id="UP001445335">
    <property type="component" value="Unassembled WGS sequence"/>
</dbReference>
<dbReference type="Pfam" id="PF08314">
    <property type="entry name" value="Sec39"/>
    <property type="match status" value="1"/>
</dbReference>
<dbReference type="InterPro" id="IPR013244">
    <property type="entry name" value="Sec39_domain"/>
</dbReference>
<proteinExistence type="predicted"/>
<evidence type="ECO:0000313" key="7">
    <source>
        <dbReference type="EMBL" id="KAK9831894.1"/>
    </source>
</evidence>
<comment type="subcellular location">
    <subcellularLocation>
        <location evidence="1">Endoplasmic reticulum</location>
    </subcellularLocation>
</comment>
<evidence type="ECO:0000256" key="4">
    <source>
        <dbReference type="ARBA" id="ARBA00022927"/>
    </source>
</evidence>
<reference evidence="7 8" key="1">
    <citation type="journal article" date="2024" name="Nat. Commun.">
        <title>Phylogenomics reveals the evolutionary origins of lichenization in chlorophyte algae.</title>
        <authorList>
            <person name="Puginier C."/>
            <person name="Libourel C."/>
            <person name="Otte J."/>
            <person name="Skaloud P."/>
            <person name="Haon M."/>
            <person name="Grisel S."/>
            <person name="Petersen M."/>
            <person name="Berrin J.G."/>
            <person name="Delaux P.M."/>
            <person name="Dal Grande F."/>
            <person name="Keller J."/>
        </authorList>
    </citation>
    <scope>NUCLEOTIDE SEQUENCE [LARGE SCALE GENOMIC DNA]</scope>
    <source>
        <strain evidence="7 8">SAG 245.80</strain>
    </source>
</reference>
<dbReference type="EMBL" id="JALJOU010000044">
    <property type="protein sequence ID" value="KAK9831894.1"/>
    <property type="molecule type" value="Genomic_DNA"/>
</dbReference>
<feature type="region of interest" description="Disordered" evidence="5">
    <location>
        <begin position="399"/>
        <end position="424"/>
    </location>
</feature>
<dbReference type="Gene3D" id="2.130.10.10">
    <property type="entry name" value="YVTN repeat-like/Quinoprotein amine dehydrogenase"/>
    <property type="match status" value="1"/>
</dbReference>
<dbReference type="GO" id="GO:0070939">
    <property type="term" value="C:Dsl1/NZR complex"/>
    <property type="evidence" value="ECO:0007669"/>
    <property type="project" value="TreeGrafter"/>
</dbReference>
<dbReference type="PANTHER" id="PTHR15922:SF2">
    <property type="entry name" value="NBAS SUBUNIT OF NRZ TETHERING COMPLEX"/>
    <property type="match status" value="1"/>
</dbReference>
<evidence type="ECO:0000256" key="1">
    <source>
        <dbReference type="ARBA" id="ARBA00004240"/>
    </source>
</evidence>
<evidence type="ECO:0000259" key="6">
    <source>
        <dbReference type="Pfam" id="PF08314"/>
    </source>
</evidence>
<name>A0AAW1RDT0_9CHLO</name>
<evidence type="ECO:0000256" key="2">
    <source>
        <dbReference type="ARBA" id="ARBA00022448"/>
    </source>
</evidence>
<feature type="region of interest" description="Disordered" evidence="5">
    <location>
        <begin position="200"/>
        <end position="223"/>
    </location>
</feature>
<dbReference type="GO" id="GO:0000149">
    <property type="term" value="F:SNARE binding"/>
    <property type="evidence" value="ECO:0007669"/>
    <property type="project" value="TreeGrafter"/>
</dbReference>
<keyword evidence="2" id="KW-0813">Transport</keyword>
<evidence type="ECO:0000256" key="5">
    <source>
        <dbReference type="SAM" id="MobiDB-lite"/>
    </source>
</evidence>
<dbReference type="GO" id="GO:0006890">
    <property type="term" value="P:retrograde vesicle-mediated transport, Golgi to endoplasmic reticulum"/>
    <property type="evidence" value="ECO:0007669"/>
    <property type="project" value="InterPro"/>
</dbReference>
<keyword evidence="4" id="KW-0653">Protein transport</keyword>
<feature type="domain" description="Sec39" evidence="6">
    <location>
        <begin position="763"/>
        <end position="988"/>
    </location>
</feature>
<comment type="caution">
    <text evidence="7">The sequence shown here is derived from an EMBL/GenBank/DDBJ whole genome shotgun (WGS) entry which is preliminary data.</text>
</comment>
<evidence type="ECO:0000313" key="8">
    <source>
        <dbReference type="Proteomes" id="UP001445335"/>
    </source>
</evidence>
<dbReference type="GO" id="GO:0015031">
    <property type="term" value="P:protein transport"/>
    <property type="evidence" value="ECO:0007669"/>
    <property type="project" value="UniProtKB-KW"/>
</dbReference>
<dbReference type="InterPro" id="IPR015943">
    <property type="entry name" value="WD40/YVTN_repeat-like_dom_sf"/>
</dbReference>
<evidence type="ECO:0000256" key="3">
    <source>
        <dbReference type="ARBA" id="ARBA00022824"/>
    </source>
</evidence>